<dbReference type="Gene3D" id="3.40.50.300">
    <property type="entry name" value="P-loop containing nucleotide triphosphate hydrolases"/>
    <property type="match status" value="1"/>
</dbReference>
<sequence length="176" mass="20038">MKIFVIGHGRHGKDTVGEVIRDMTGLTFESSSMFCAEHVVTPWLEKLGITYDSLDECYEDRVNHRVEWYNAIRAFNENDESKLSAAIFASYDMYVGIRSRVEFIASRHLSDMAIWVEAGKRVPQVDPTCKILATDCDIIIDNNGTEEELIEKIERLFALILGSSYENLHSKLSTLI</sequence>
<organism evidence="1">
    <name type="scientific">marine sediment metagenome</name>
    <dbReference type="NCBI Taxonomy" id="412755"/>
    <lineage>
        <taxon>unclassified sequences</taxon>
        <taxon>metagenomes</taxon>
        <taxon>ecological metagenomes</taxon>
    </lineage>
</organism>
<dbReference type="AlphaFoldDB" id="A0A0F9UB56"/>
<dbReference type="InterPro" id="IPR027417">
    <property type="entry name" value="P-loop_NTPase"/>
</dbReference>
<accession>A0A0F9UB56</accession>
<evidence type="ECO:0000313" key="1">
    <source>
        <dbReference type="EMBL" id="KKN88859.1"/>
    </source>
</evidence>
<gene>
    <name evidence="1" type="ORF">LCGC14_0244660</name>
</gene>
<name>A0A0F9UB56_9ZZZZ</name>
<proteinExistence type="predicted"/>
<dbReference type="SUPFAM" id="SSF52540">
    <property type="entry name" value="P-loop containing nucleoside triphosphate hydrolases"/>
    <property type="match status" value="1"/>
</dbReference>
<protein>
    <submittedName>
        <fullName evidence="1">Uncharacterized protein</fullName>
    </submittedName>
</protein>
<reference evidence="1" key="1">
    <citation type="journal article" date="2015" name="Nature">
        <title>Complex archaea that bridge the gap between prokaryotes and eukaryotes.</title>
        <authorList>
            <person name="Spang A."/>
            <person name="Saw J.H."/>
            <person name="Jorgensen S.L."/>
            <person name="Zaremba-Niedzwiedzka K."/>
            <person name="Martijn J."/>
            <person name="Lind A.E."/>
            <person name="van Eijk R."/>
            <person name="Schleper C."/>
            <person name="Guy L."/>
            <person name="Ettema T.J."/>
        </authorList>
    </citation>
    <scope>NUCLEOTIDE SEQUENCE</scope>
</reference>
<comment type="caution">
    <text evidence="1">The sequence shown here is derived from an EMBL/GenBank/DDBJ whole genome shotgun (WGS) entry which is preliminary data.</text>
</comment>
<dbReference type="EMBL" id="LAZR01000125">
    <property type="protein sequence ID" value="KKN88859.1"/>
    <property type="molecule type" value="Genomic_DNA"/>
</dbReference>